<dbReference type="EMBL" id="CP063361">
    <property type="protein sequence ID" value="UOD29820.1"/>
    <property type="molecule type" value="Genomic_DNA"/>
</dbReference>
<proteinExistence type="predicted"/>
<reference evidence="1 2" key="1">
    <citation type="submission" date="2020-10" db="EMBL/GenBank/DDBJ databases">
        <title>Genome analysis of Massilia species.</title>
        <authorList>
            <person name="Jung D.-H."/>
        </authorList>
    </citation>
    <scope>NUCLEOTIDE SEQUENCE [LARGE SCALE GENOMIC DNA]</scope>
    <source>
        <strain evidence="2">sipir</strain>
    </source>
</reference>
<keyword evidence="2" id="KW-1185">Reference proteome</keyword>
<dbReference type="RefSeq" id="WP_243491086.1">
    <property type="nucleotide sequence ID" value="NZ_CP063361.1"/>
</dbReference>
<gene>
    <name evidence="1" type="ORF">INH39_31370</name>
</gene>
<sequence length="385" mass="42525">MTKSTPQQGAALNILDWLHFNQALVYAVVGDDDVSWLFSIVERVKAAVAATGKTGVEAEIMKHYVLCYLEIGAADENISDYPDAAVCEQVLGCNQRYFTAMLRARAHAATGYCSNAEMAIAGQLCADVKAAPVAVRFRLTERCLALEYPNAARDALLWFAATNALPCAKYSKDNRKRDTTVLARIGLLCEFELMRQSVRGGRKAKGVGQILFENIAAAIPSPFDRKLVEQAGALWLEKFYGTEPISNAWLPFLVDRAFDAEYVGLFLDNVSTRWQRRRLCEGTAAAWAGIIGAFNLVVARLNDDATPLYASKNDNAGTLSDAASKSLFRHGLTIRARTLYAHYDQFERSIRPRIADYYANLQSCGSVIPADDEDIWYVMLCVGCL</sequence>
<organism evidence="1 2">
    <name type="scientific">Massilia violaceinigra</name>
    <dbReference type="NCBI Taxonomy" id="2045208"/>
    <lineage>
        <taxon>Bacteria</taxon>
        <taxon>Pseudomonadati</taxon>
        <taxon>Pseudomonadota</taxon>
        <taxon>Betaproteobacteria</taxon>
        <taxon>Burkholderiales</taxon>
        <taxon>Oxalobacteraceae</taxon>
        <taxon>Telluria group</taxon>
        <taxon>Massilia</taxon>
    </lineage>
</organism>
<evidence type="ECO:0000313" key="1">
    <source>
        <dbReference type="EMBL" id="UOD29820.1"/>
    </source>
</evidence>
<accession>A0ABY4A6Q2</accession>
<evidence type="ECO:0000313" key="2">
    <source>
        <dbReference type="Proteomes" id="UP000831532"/>
    </source>
</evidence>
<protein>
    <submittedName>
        <fullName evidence="1">Uncharacterized protein</fullName>
    </submittedName>
</protein>
<name>A0ABY4A6Q2_9BURK</name>
<dbReference type="Proteomes" id="UP000831532">
    <property type="component" value="Chromosome"/>
</dbReference>